<keyword evidence="3 6" id="KW-0862">Zinc</keyword>
<dbReference type="SUPFAM" id="SSF51316">
    <property type="entry name" value="Mss4-like"/>
    <property type="match status" value="1"/>
</dbReference>
<comment type="caution">
    <text evidence="9">The sequence shown here is derived from an EMBL/GenBank/DDBJ whole genome shotgun (WGS) entry which is preliminary data.</text>
</comment>
<comment type="cofactor">
    <cofactor evidence="6">
        <name>Zn(2+)</name>
        <dbReference type="ChEBI" id="CHEBI:29105"/>
    </cofactor>
    <text evidence="6">Binds 1 zinc ion per subunit.</text>
</comment>
<keyword evidence="4 6" id="KW-0560">Oxidoreductase</keyword>
<dbReference type="NCBIfam" id="TIGR00357">
    <property type="entry name" value="peptide-methionine (R)-S-oxide reductase MsrB"/>
    <property type="match status" value="1"/>
</dbReference>
<feature type="compositionally biased region" description="Polar residues" evidence="7">
    <location>
        <begin position="65"/>
        <end position="75"/>
    </location>
</feature>
<reference evidence="9" key="1">
    <citation type="submission" date="2020-06" db="EMBL/GenBank/DDBJ databases">
        <title>WGS assembly of Ceratodon purpureus strain R40.</title>
        <authorList>
            <person name="Carey S.B."/>
            <person name="Jenkins J."/>
            <person name="Shu S."/>
            <person name="Lovell J.T."/>
            <person name="Sreedasyam A."/>
            <person name="Maumus F."/>
            <person name="Tiley G.P."/>
            <person name="Fernandez-Pozo N."/>
            <person name="Barry K."/>
            <person name="Chen C."/>
            <person name="Wang M."/>
            <person name="Lipzen A."/>
            <person name="Daum C."/>
            <person name="Saski C.A."/>
            <person name="Payton A.C."/>
            <person name="Mcbreen J.C."/>
            <person name="Conrad R.E."/>
            <person name="Kollar L.M."/>
            <person name="Olsson S."/>
            <person name="Huttunen S."/>
            <person name="Landis J.B."/>
            <person name="Wickett N.J."/>
            <person name="Johnson M.G."/>
            <person name="Rensing S.A."/>
            <person name="Grimwood J."/>
            <person name="Schmutz J."/>
            <person name="Mcdaniel S.F."/>
        </authorList>
    </citation>
    <scope>NUCLEOTIDE SEQUENCE</scope>
    <source>
        <strain evidence="9">R40</strain>
    </source>
</reference>
<dbReference type="EC" id="1.8.4.12" evidence="6"/>
<keyword evidence="10" id="KW-1185">Reference proteome</keyword>
<dbReference type="PANTHER" id="PTHR10173:SF52">
    <property type="entry name" value="METHIONINE-R-SULFOXIDE REDUCTASE B1"/>
    <property type="match status" value="1"/>
</dbReference>
<dbReference type="Pfam" id="PF01641">
    <property type="entry name" value="SelR"/>
    <property type="match status" value="1"/>
</dbReference>
<dbReference type="Gene3D" id="2.170.150.20">
    <property type="entry name" value="Peptide methionine sulfoxide reductase"/>
    <property type="match status" value="1"/>
</dbReference>
<gene>
    <name evidence="9" type="ORF">KC19_1G097000</name>
</gene>
<dbReference type="GO" id="GO:0030091">
    <property type="term" value="P:protein repair"/>
    <property type="evidence" value="ECO:0007669"/>
    <property type="project" value="InterPro"/>
</dbReference>
<dbReference type="GO" id="GO:0006979">
    <property type="term" value="P:response to oxidative stress"/>
    <property type="evidence" value="ECO:0007669"/>
    <property type="project" value="InterPro"/>
</dbReference>
<dbReference type="EMBL" id="CM026421">
    <property type="protein sequence ID" value="KAG0590403.1"/>
    <property type="molecule type" value="Genomic_DNA"/>
</dbReference>
<dbReference type="GO" id="GO:0033743">
    <property type="term" value="F:peptide-methionine (R)-S-oxide reductase activity"/>
    <property type="evidence" value="ECO:0007669"/>
    <property type="project" value="UniProtKB-EC"/>
</dbReference>
<dbReference type="EMBL" id="CM026421">
    <property type="protein sequence ID" value="KAG0590402.1"/>
    <property type="molecule type" value="Genomic_DNA"/>
</dbReference>
<evidence type="ECO:0000256" key="1">
    <source>
        <dbReference type="ARBA" id="ARBA00007174"/>
    </source>
</evidence>
<evidence type="ECO:0000256" key="6">
    <source>
        <dbReference type="RuleBase" id="RU365044"/>
    </source>
</evidence>
<dbReference type="AlphaFoldDB" id="A0A8T0J6G7"/>
<dbReference type="InterPro" id="IPR002579">
    <property type="entry name" value="Met_Sox_Rdtase_MsrB_dom"/>
</dbReference>
<evidence type="ECO:0000256" key="2">
    <source>
        <dbReference type="ARBA" id="ARBA00022723"/>
    </source>
</evidence>
<comment type="similarity">
    <text evidence="1 6">Belongs to the MsrB Met sulfoxide reductase family.</text>
</comment>
<comment type="function">
    <text evidence="6">Catalyzes the reduction of methionine sulfoxide (MetSO) to methionine in proteins. Plays a protective role against oxidative stress by restoring activity to proteins that have been inactivated by methionine oxidation. MSRB family specifically reduces the MetSO R-enantiomer.</text>
</comment>
<protein>
    <recommendedName>
        <fullName evidence="6">Peptide-methionine (R)-S-oxide reductase</fullName>
        <ecNumber evidence="6">1.8.4.12</ecNumber>
    </recommendedName>
</protein>
<dbReference type="PANTHER" id="PTHR10173">
    <property type="entry name" value="METHIONINE SULFOXIDE REDUCTASE"/>
    <property type="match status" value="1"/>
</dbReference>
<dbReference type="FunFam" id="2.170.150.20:FF:000001">
    <property type="entry name" value="Peptide methionine sulfoxide reductase MsrB"/>
    <property type="match status" value="1"/>
</dbReference>
<evidence type="ECO:0000313" key="9">
    <source>
        <dbReference type="EMBL" id="KAG0590403.1"/>
    </source>
</evidence>
<proteinExistence type="inferred from homology"/>
<feature type="domain" description="MsrB" evidence="8">
    <location>
        <begin position="79"/>
        <end position="201"/>
    </location>
</feature>
<feature type="region of interest" description="Disordered" evidence="7">
    <location>
        <begin position="51"/>
        <end position="76"/>
    </location>
</feature>
<sequence>MVVEGAVVCRSSVVGLGVLSVVAESARREQVGLGRSVFFGVQVQKMGAGMSARSGERPAAVPSASGDTSQQTDFKSVSDDEWRKRLTQQQFYVARKKGTERAFTGEYWNTKTAGTYLCVCCKTPLFSSSTKFDSGTGWPSYYDSIGENVKSHMDWSIPFMPRTEVVCAVCDAHLGHVFSDGPRPTGKRYCINSAALDLKSEKQ</sequence>
<evidence type="ECO:0000256" key="5">
    <source>
        <dbReference type="ARBA" id="ARBA00048488"/>
    </source>
</evidence>
<dbReference type="PROSITE" id="PS51790">
    <property type="entry name" value="MSRB"/>
    <property type="match status" value="1"/>
</dbReference>
<evidence type="ECO:0000259" key="8">
    <source>
        <dbReference type="PROSITE" id="PS51790"/>
    </source>
</evidence>
<dbReference type="GO" id="GO:0046872">
    <property type="term" value="F:metal ion binding"/>
    <property type="evidence" value="ECO:0007669"/>
    <property type="project" value="UniProtKB-KW"/>
</dbReference>
<evidence type="ECO:0000256" key="3">
    <source>
        <dbReference type="ARBA" id="ARBA00022833"/>
    </source>
</evidence>
<evidence type="ECO:0000313" key="10">
    <source>
        <dbReference type="Proteomes" id="UP000822688"/>
    </source>
</evidence>
<organism evidence="9 10">
    <name type="scientific">Ceratodon purpureus</name>
    <name type="common">Fire moss</name>
    <name type="synonym">Dicranum purpureum</name>
    <dbReference type="NCBI Taxonomy" id="3225"/>
    <lineage>
        <taxon>Eukaryota</taxon>
        <taxon>Viridiplantae</taxon>
        <taxon>Streptophyta</taxon>
        <taxon>Embryophyta</taxon>
        <taxon>Bryophyta</taxon>
        <taxon>Bryophytina</taxon>
        <taxon>Bryopsida</taxon>
        <taxon>Dicranidae</taxon>
        <taxon>Pseudoditrichales</taxon>
        <taxon>Ditrichaceae</taxon>
        <taxon>Ceratodon</taxon>
    </lineage>
</organism>
<dbReference type="GO" id="GO:0005737">
    <property type="term" value="C:cytoplasm"/>
    <property type="evidence" value="ECO:0007669"/>
    <property type="project" value="TreeGrafter"/>
</dbReference>
<name>A0A8T0J6G7_CERPU</name>
<accession>A0A8T0J6G7</accession>
<dbReference type="Proteomes" id="UP000822688">
    <property type="component" value="Chromosome 1"/>
</dbReference>
<dbReference type="InterPro" id="IPR028427">
    <property type="entry name" value="Met_Sox_Rdtase_MsrB"/>
</dbReference>
<dbReference type="InterPro" id="IPR011057">
    <property type="entry name" value="Mss4-like_sf"/>
</dbReference>
<keyword evidence="2 6" id="KW-0479">Metal-binding</keyword>
<evidence type="ECO:0000256" key="4">
    <source>
        <dbReference type="ARBA" id="ARBA00023002"/>
    </source>
</evidence>
<comment type="catalytic activity">
    <reaction evidence="5 6">
        <text>L-methionyl-[protein] + [thioredoxin]-disulfide + H2O = L-methionyl-(R)-S-oxide-[protein] + [thioredoxin]-dithiol</text>
        <dbReference type="Rhea" id="RHEA:24164"/>
        <dbReference type="Rhea" id="RHEA-COMP:10698"/>
        <dbReference type="Rhea" id="RHEA-COMP:10700"/>
        <dbReference type="Rhea" id="RHEA-COMP:12313"/>
        <dbReference type="Rhea" id="RHEA-COMP:12314"/>
        <dbReference type="ChEBI" id="CHEBI:15377"/>
        <dbReference type="ChEBI" id="CHEBI:16044"/>
        <dbReference type="ChEBI" id="CHEBI:29950"/>
        <dbReference type="ChEBI" id="CHEBI:45764"/>
        <dbReference type="ChEBI" id="CHEBI:50058"/>
        <dbReference type="EC" id="1.8.4.12"/>
    </reaction>
</comment>
<evidence type="ECO:0000256" key="7">
    <source>
        <dbReference type="SAM" id="MobiDB-lite"/>
    </source>
</evidence>